<comment type="caution">
    <text evidence="2">The sequence shown here is derived from an EMBL/GenBank/DDBJ whole genome shotgun (WGS) entry which is preliminary data.</text>
</comment>
<evidence type="ECO:0000256" key="1">
    <source>
        <dbReference type="SAM" id="MobiDB-lite"/>
    </source>
</evidence>
<dbReference type="InterPro" id="IPR036397">
    <property type="entry name" value="RNaseH_sf"/>
</dbReference>
<sequence length="92" mass="10296">SIAAKTARSNLGLINLPHPPSSPNLNPIEPLWLLLKNRVANIHGSFNSLDALWSAVQRVWDDISLREIQKHTGRMDNCVEAVLKAKGYHTQF</sequence>
<dbReference type="EMBL" id="MU155496">
    <property type="protein sequence ID" value="KAF9472802.1"/>
    <property type="molecule type" value="Genomic_DNA"/>
</dbReference>
<dbReference type="GO" id="GO:0003676">
    <property type="term" value="F:nucleic acid binding"/>
    <property type="evidence" value="ECO:0007669"/>
    <property type="project" value="InterPro"/>
</dbReference>
<evidence type="ECO:0000313" key="3">
    <source>
        <dbReference type="Proteomes" id="UP000807469"/>
    </source>
</evidence>
<dbReference type="Gene3D" id="3.30.420.10">
    <property type="entry name" value="Ribonuclease H-like superfamily/Ribonuclease H"/>
    <property type="match status" value="1"/>
</dbReference>
<proteinExistence type="predicted"/>
<evidence type="ECO:0000313" key="2">
    <source>
        <dbReference type="EMBL" id="KAF9472802.1"/>
    </source>
</evidence>
<feature type="region of interest" description="Disordered" evidence="1">
    <location>
        <begin position="1"/>
        <end position="23"/>
    </location>
</feature>
<dbReference type="Proteomes" id="UP000807469">
    <property type="component" value="Unassembled WGS sequence"/>
</dbReference>
<accession>A0A9P5YN31</accession>
<protein>
    <recommendedName>
        <fullName evidence="4">Tc1-like transposase DDE domain-containing protein</fullName>
    </recommendedName>
</protein>
<gene>
    <name evidence="2" type="ORF">BDN70DRAFT_818125</name>
</gene>
<dbReference type="OrthoDB" id="2417635at2759"/>
<evidence type="ECO:0008006" key="4">
    <source>
        <dbReference type="Google" id="ProtNLM"/>
    </source>
</evidence>
<keyword evidence="3" id="KW-1185">Reference proteome</keyword>
<reference evidence="2" key="1">
    <citation type="submission" date="2020-11" db="EMBL/GenBank/DDBJ databases">
        <authorList>
            <consortium name="DOE Joint Genome Institute"/>
            <person name="Ahrendt S."/>
            <person name="Riley R."/>
            <person name="Andreopoulos W."/>
            <person name="Labutti K."/>
            <person name="Pangilinan J."/>
            <person name="Ruiz-Duenas F.J."/>
            <person name="Barrasa J.M."/>
            <person name="Sanchez-Garcia M."/>
            <person name="Camarero S."/>
            <person name="Miyauchi S."/>
            <person name="Serrano A."/>
            <person name="Linde D."/>
            <person name="Babiker R."/>
            <person name="Drula E."/>
            <person name="Ayuso-Fernandez I."/>
            <person name="Pacheco R."/>
            <person name="Padilla G."/>
            <person name="Ferreira P."/>
            <person name="Barriuso J."/>
            <person name="Kellner H."/>
            <person name="Castanera R."/>
            <person name="Alfaro M."/>
            <person name="Ramirez L."/>
            <person name="Pisabarro A.G."/>
            <person name="Kuo A."/>
            <person name="Tritt A."/>
            <person name="Lipzen A."/>
            <person name="He G."/>
            <person name="Yan M."/>
            <person name="Ng V."/>
            <person name="Cullen D."/>
            <person name="Martin F."/>
            <person name="Rosso M.-N."/>
            <person name="Henrissat B."/>
            <person name="Hibbett D."/>
            <person name="Martinez A.T."/>
            <person name="Grigoriev I.V."/>
        </authorList>
    </citation>
    <scope>NUCLEOTIDE SEQUENCE</scope>
    <source>
        <strain evidence="2">CIRM-BRFM 674</strain>
    </source>
</reference>
<dbReference type="AlphaFoldDB" id="A0A9P5YN31"/>
<organism evidence="2 3">
    <name type="scientific">Pholiota conissans</name>
    <dbReference type="NCBI Taxonomy" id="109636"/>
    <lineage>
        <taxon>Eukaryota</taxon>
        <taxon>Fungi</taxon>
        <taxon>Dikarya</taxon>
        <taxon>Basidiomycota</taxon>
        <taxon>Agaricomycotina</taxon>
        <taxon>Agaricomycetes</taxon>
        <taxon>Agaricomycetidae</taxon>
        <taxon>Agaricales</taxon>
        <taxon>Agaricineae</taxon>
        <taxon>Strophariaceae</taxon>
        <taxon>Pholiota</taxon>
    </lineage>
</organism>
<feature type="non-terminal residue" evidence="2">
    <location>
        <position position="1"/>
    </location>
</feature>
<name>A0A9P5YN31_9AGAR</name>